<proteinExistence type="predicted"/>
<evidence type="ECO:0000313" key="2">
    <source>
        <dbReference type="Proteomes" id="UP001589828"/>
    </source>
</evidence>
<comment type="caution">
    <text evidence="1">The sequence shown here is derived from an EMBL/GenBank/DDBJ whole genome shotgun (WGS) entry which is preliminary data.</text>
</comment>
<gene>
    <name evidence="1" type="ORF">ACFFGT_02610</name>
</gene>
<sequence>MEQYNALSETDKADAIMQGNFLADREENGLVVQLYSLGKIYGEIYYDPHANKVLRCVAFREIQRLAPYLAHIRFNPRNA</sequence>
<dbReference type="EMBL" id="JBHLTS010000004">
    <property type="protein sequence ID" value="MFC0513067.1"/>
    <property type="molecule type" value="Genomic_DNA"/>
</dbReference>
<accession>A0ABV6L037</accession>
<name>A0ABV6L037_9SPHI</name>
<reference evidence="1 2" key="1">
    <citation type="submission" date="2024-09" db="EMBL/GenBank/DDBJ databases">
        <authorList>
            <person name="Sun Q."/>
            <person name="Mori K."/>
        </authorList>
    </citation>
    <scope>NUCLEOTIDE SEQUENCE [LARGE SCALE GENOMIC DNA]</scope>
    <source>
        <strain evidence="1 2">NCAIM B.02415</strain>
    </source>
</reference>
<dbReference type="Proteomes" id="UP001589828">
    <property type="component" value="Unassembled WGS sequence"/>
</dbReference>
<protein>
    <recommendedName>
        <fullName evidence="3">KTSC domain-containing protein</fullName>
    </recommendedName>
</protein>
<evidence type="ECO:0000313" key="1">
    <source>
        <dbReference type="EMBL" id="MFC0513067.1"/>
    </source>
</evidence>
<organism evidence="1 2">
    <name type="scientific">Mucilaginibacter angelicae</name>
    <dbReference type="NCBI Taxonomy" id="869718"/>
    <lineage>
        <taxon>Bacteria</taxon>
        <taxon>Pseudomonadati</taxon>
        <taxon>Bacteroidota</taxon>
        <taxon>Sphingobacteriia</taxon>
        <taxon>Sphingobacteriales</taxon>
        <taxon>Sphingobacteriaceae</taxon>
        <taxon>Mucilaginibacter</taxon>
    </lineage>
</organism>
<evidence type="ECO:0008006" key="3">
    <source>
        <dbReference type="Google" id="ProtNLM"/>
    </source>
</evidence>
<keyword evidence="2" id="KW-1185">Reference proteome</keyword>
<dbReference type="RefSeq" id="WP_377020940.1">
    <property type="nucleotide sequence ID" value="NZ_JBHLTS010000004.1"/>
</dbReference>